<keyword evidence="1" id="KW-0472">Membrane</keyword>
<keyword evidence="3" id="KW-1185">Reference proteome</keyword>
<dbReference type="Proteomes" id="UP001181693">
    <property type="component" value="Unassembled WGS sequence"/>
</dbReference>
<organism evidence="2 3">
    <name type="scientific">Pyxicephalus adspersus</name>
    <name type="common">African bullfrog</name>
    <dbReference type="NCBI Taxonomy" id="30357"/>
    <lineage>
        <taxon>Eukaryota</taxon>
        <taxon>Metazoa</taxon>
        <taxon>Chordata</taxon>
        <taxon>Craniata</taxon>
        <taxon>Vertebrata</taxon>
        <taxon>Euteleostomi</taxon>
        <taxon>Amphibia</taxon>
        <taxon>Batrachia</taxon>
        <taxon>Anura</taxon>
        <taxon>Neobatrachia</taxon>
        <taxon>Ranoidea</taxon>
        <taxon>Pyxicephalidae</taxon>
        <taxon>Pyxicephalinae</taxon>
        <taxon>Pyxicephalus</taxon>
    </lineage>
</organism>
<dbReference type="AlphaFoldDB" id="A0AAV3A6C6"/>
<evidence type="ECO:0000313" key="3">
    <source>
        <dbReference type="Proteomes" id="UP001181693"/>
    </source>
</evidence>
<dbReference type="EMBL" id="DYDO01000006">
    <property type="protein sequence ID" value="DBA23140.1"/>
    <property type="molecule type" value="Genomic_DNA"/>
</dbReference>
<evidence type="ECO:0000313" key="2">
    <source>
        <dbReference type="EMBL" id="DBA23140.1"/>
    </source>
</evidence>
<evidence type="ECO:0008006" key="4">
    <source>
        <dbReference type="Google" id="ProtNLM"/>
    </source>
</evidence>
<proteinExistence type="predicted"/>
<feature type="transmembrane region" description="Helical" evidence="1">
    <location>
        <begin position="61"/>
        <end position="80"/>
    </location>
</feature>
<reference evidence="2" key="1">
    <citation type="thesis" date="2020" institute="ProQuest LLC" country="789 East Eisenhower Parkway, Ann Arbor, MI, USA">
        <title>Comparative Genomics and Chromosome Evolution.</title>
        <authorList>
            <person name="Mudd A.B."/>
        </authorList>
    </citation>
    <scope>NUCLEOTIDE SEQUENCE</scope>
    <source>
        <strain evidence="2">1538</strain>
        <tissue evidence="2">Blood</tissue>
    </source>
</reference>
<protein>
    <recommendedName>
        <fullName evidence="4">Secreted protein</fullName>
    </recommendedName>
</protein>
<comment type="caution">
    <text evidence="2">The sequence shown here is derived from an EMBL/GenBank/DDBJ whole genome shotgun (WGS) entry which is preliminary data.</text>
</comment>
<sequence>MAFVWLRSVLFKSSCTNLASTVGFLEPCKKRSGYLHNLKRSVEWYSAHQTMLLLYHTSPVLSTWYFLGLCVSYICGSLSITK</sequence>
<keyword evidence="1" id="KW-1133">Transmembrane helix</keyword>
<keyword evidence="1" id="KW-0812">Transmembrane</keyword>
<name>A0AAV3A6C6_PYXAD</name>
<gene>
    <name evidence="2" type="ORF">GDO54_014086</name>
</gene>
<accession>A0AAV3A6C6</accession>
<evidence type="ECO:0000256" key="1">
    <source>
        <dbReference type="SAM" id="Phobius"/>
    </source>
</evidence>